<evidence type="ECO:0000256" key="10">
    <source>
        <dbReference type="SAM" id="MobiDB-lite"/>
    </source>
</evidence>
<accession>A0ABM1DUY3</accession>
<dbReference type="GeneID" id="106806356"/>
<comment type="subcellular location">
    <subcellularLocation>
        <location evidence="1">Nucleus</location>
    </subcellularLocation>
</comment>
<evidence type="ECO:0000256" key="3">
    <source>
        <dbReference type="ARBA" id="ARBA00022491"/>
    </source>
</evidence>
<organism evidence="11 12">
    <name type="scientific">Priapulus caudatus</name>
    <name type="common">Priapulid worm</name>
    <dbReference type="NCBI Taxonomy" id="37621"/>
    <lineage>
        <taxon>Eukaryota</taxon>
        <taxon>Metazoa</taxon>
        <taxon>Ecdysozoa</taxon>
        <taxon>Scalidophora</taxon>
        <taxon>Priapulida</taxon>
        <taxon>Priapulimorpha</taxon>
        <taxon>Priapulimorphida</taxon>
        <taxon>Priapulidae</taxon>
        <taxon>Priapulus</taxon>
    </lineage>
</organism>
<feature type="region of interest" description="Disordered" evidence="10">
    <location>
        <begin position="511"/>
        <end position="544"/>
    </location>
</feature>
<gene>
    <name evidence="12" type="primary">LOC106806356</name>
</gene>
<protein>
    <recommendedName>
        <fullName evidence="2">Menin</fullName>
    </recommendedName>
</protein>
<feature type="compositionally biased region" description="Basic and acidic residues" evidence="10">
    <location>
        <begin position="583"/>
        <end position="594"/>
    </location>
</feature>
<dbReference type="PANTHER" id="PTHR12693:SF3">
    <property type="entry name" value="MENIN"/>
    <property type="match status" value="1"/>
</dbReference>
<dbReference type="CDD" id="cd14456">
    <property type="entry name" value="Menin"/>
    <property type="match status" value="1"/>
</dbReference>
<keyword evidence="9" id="KW-0539">Nucleus</keyword>
<dbReference type="RefSeq" id="XP_014663754.1">
    <property type="nucleotide sequence ID" value="XM_014808268.1"/>
</dbReference>
<reference evidence="12" key="1">
    <citation type="submission" date="2025-08" db="UniProtKB">
        <authorList>
            <consortium name="RefSeq"/>
        </authorList>
    </citation>
    <scope>IDENTIFICATION</scope>
</reference>
<keyword evidence="11" id="KW-1185">Reference proteome</keyword>
<feature type="compositionally biased region" description="Polar residues" evidence="10">
    <location>
        <begin position="515"/>
        <end position="528"/>
    </location>
</feature>
<evidence type="ECO:0000256" key="9">
    <source>
        <dbReference type="ARBA" id="ARBA00023242"/>
    </source>
</evidence>
<evidence type="ECO:0000313" key="12">
    <source>
        <dbReference type="RefSeq" id="XP_014663754.1"/>
    </source>
</evidence>
<feature type="region of interest" description="Disordered" evidence="10">
    <location>
        <begin position="575"/>
        <end position="608"/>
    </location>
</feature>
<keyword evidence="4" id="KW-0597">Phosphoprotein</keyword>
<dbReference type="Proteomes" id="UP000695022">
    <property type="component" value="Unplaced"/>
</dbReference>
<evidence type="ECO:0000256" key="4">
    <source>
        <dbReference type="ARBA" id="ARBA00022553"/>
    </source>
</evidence>
<evidence type="ECO:0000256" key="5">
    <source>
        <dbReference type="ARBA" id="ARBA00022853"/>
    </source>
</evidence>
<keyword evidence="3" id="KW-0678">Repressor</keyword>
<keyword evidence="6" id="KW-0805">Transcription regulation</keyword>
<name>A0ABM1DUY3_PRICU</name>
<keyword evidence="8" id="KW-0804">Transcription</keyword>
<evidence type="ECO:0000256" key="1">
    <source>
        <dbReference type="ARBA" id="ARBA00004123"/>
    </source>
</evidence>
<evidence type="ECO:0000313" key="11">
    <source>
        <dbReference type="Proteomes" id="UP000695022"/>
    </source>
</evidence>
<dbReference type="Pfam" id="PF05053">
    <property type="entry name" value="Menin"/>
    <property type="match status" value="2"/>
</dbReference>
<dbReference type="PANTHER" id="PTHR12693">
    <property type="entry name" value="MENIN"/>
    <property type="match status" value="1"/>
</dbReference>
<evidence type="ECO:0000256" key="7">
    <source>
        <dbReference type="ARBA" id="ARBA00023125"/>
    </source>
</evidence>
<keyword evidence="7" id="KW-0238">DNA-binding</keyword>
<evidence type="ECO:0000256" key="2">
    <source>
        <dbReference type="ARBA" id="ARBA00021162"/>
    </source>
</evidence>
<keyword evidence="5" id="KW-0156">Chromatin regulator</keyword>
<evidence type="ECO:0000256" key="8">
    <source>
        <dbReference type="ARBA" id="ARBA00023163"/>
    </source>
</evidence>
<evidence type="ECO:0000256" key="6">
    <source>
        <dbReference type="ARBA" id="ARBA00023015"/>
    </source>
</evidence>
<proteinExistence type="predicted"/>
<sequence>MRTAFVLTKMAGFREHEKRFFPIKNGKSAVNLFKYELTECQEPNLVLLSIVAGAIENILTSNRFLTPEIGSRRLEHGFPTPLELISVETLYTRFEHLVKSNVDLSKHTGKFATRELLKRVSDVIWQSLTRSYYKDKAHLQSLHSFLTGNKLDCFGVAFAVVAACQLLELRDVHLALSEDHAWVVYGKDLENSAEVTLHGKGYEDKRGQPITSELAYKSWLYVNGHPVVCTRQMEVAALVSAVNPHINATTDSYDLGCLQQELLWMMYDLGHLTRYPLALGNLGDLNEIQPDFSRPSSISLFNEAIEADQLYYSNQHVYPYTYLAGYCYRHHQFKEALKNWAAAADVIRKHHQFKAKPLIETGQQLADVIRTDKAIQRGCGADKLESTFVTKVMAFPKVPDFSMQFVSWRFSGVFSDLLGAVDDGGTEDFLDSLATRLAADNNGGDVNPNIAALAAACGEAILNPDYLLGSGDGAAPFTDAAAPDLLDFLSNSKGAANGGHFVGLSVDSMLEAESPPQSTGTSRPASELSSHSSCNGGGGSTRTPQVVLRSHKMWGMKELLTAPGKLNASAISLQLTAQSQVDVPRKAKSSKEFDYSMLGSSRKRAKRD</sequence>
<dbReference type="InterPro" id="IPR007747">
    <property type="entry name" value="Menin"/>
</dbReference>